<proteinExistence type="predicted"/>
<gene>
    <name evidence="1" type="ORF">FWILDA_LOCUS6593</name>
</gene>
<feature type="non-terminal residue" evidence="1">
    <location>
        <position position="66"/>
    </location>
</feature>
<dbReference type="AlphaFoldDB" id="A0A9W4SM40"/>
<dbReference type="Proteomes" id="UP001153678">
    <property type="component" value="Unassembled WGS sequence"/>
</dbReference>
<dbReference type="EMBL" id="CAMKVN010001212">
    <property type="protein sequence ID" value="CAI2174438.1"/>
    <property type="molecule type" value="Genomic_DNA"/>
</dbReference>
<organism evidence="1 2">
    <name type="scientific">Funneliformis geosporum</name>
    <dbReference type="NCBI Taxonomy" id="1117311"/>
    <lineage>
        <taxon>Eukaryota</taxon>
        <taxon>Fungi</taxon>
        <taxon>Fungi incertae sedis</taxon>
        <taxon>Mucoromycota</taxon>
        <taxon>Glomeromycotina</taxon>
        <taxon>Glomeromycetes</taxon>
        <taxon>Glomerales</taxon>
        <taxon>Glomeraceae</taxon>
        <taxon>Funneliformis</taxon>
    </lineage>
</organism>
<protein>
    <submittedName>
        <fullName evidence="1">15145_t:CDS:1</fullName>
    </submittedName>
</protein>
<keyword evidence="2" id="KW-1185">Reference proteome</keyword>
<accession>A0A9W4SM40</accession>
<name>A0A9W4SM40_9GLOM</name>
<evidence type="ECO:0000313" key="1">
    <source>
        <dbReference type="EMBL" id="CAI2174438.1"/>
    </source>
</evidence>
<reference evidence="1" key="1">
    <citation type="submission" date="2022-08" db="EMBL/GenBank/DDBJ databases">
        <authorList>
            <person name="Kallberg Y."/>
            <person name="Tangrot J."/>
            <person name="Rosling A."/>
        </authorList>
    </citation>
    <scope>NUCLEOTIDE SEQUENCE</scope>
    <source>
        <strain evidence="1">Wild A</strain>
    </source>
</reference>
<evidence type="ECO:0000313" key="2">
    <source>
        <dbReference type="Proteomes" id="UP001153678"/>
    </source>
</evidence>
<sequence length="66" mass="7419">MKAQLKVRKSMETKGGPGVSAVFLNMGDLMESSFVDLQYDGLNRSYNQAGDRQDYNPISRICDQPF</sequence>
<comment type="caution">
    <text evidence="1">The sequence shown here is derived from an EMBL/GenBank/DDBJ whole genome shotgun (WGS) entry which is preliminary data.</text>
</comment>
<feature type="non-terminal residue" evidence="1">
    <location>
        <position position="1"/>
    </location>
</feature>